<dbReference type="CDD" id="cd00761">
    <property type="entry name" value="Glyco_tranf_GTA_type"/>
    <property type="match status" value="1"/>
</dbReference>
<proteinExistence type="predicted"/>
<dbReference type="AlphaFoldDB" id="A0A7M1WBL7"/>
<accession>A0A7M1WBL7</accession>
<sequence>MKKFSLILCTLGPRKKELNDFFYSLNEQSFNLNDIELIIVDQNKDDENLEVLNNYPEVRSITTYLKSKKGLSLSRNVGMSNATGEIVCFPDDDCIYEENILSSVYEYFKLNQGISFISTNSQDPECSSRSLVNFPKFDVGINTRHLIGCSFTLFFRHDFISSVKYFEEQMGVGTHTIYGAGEEHDFMLRGMSLGHVGVFIHDLFVYHPAKGESFKVTSFKRRLSYSAGLAYFLFKNRGILERKVFFSYILNQFMLIFTSCKPSKILLNLTSLFGFTRGVIYLLLRR</sequence>
<dbReference type="Gene3D" id="3.90.550.10">
    <property type="entry name" value="Spore Coat Polysaccharide Biosynthesis Protein SpsA, Chain A"/>
    <property type="match status" value="1"/>
</dbReference>
<dbReference type="PANTHER" id="PTHR22916">
    <property type="entry name" value="GLYCOSYLTRANSFERASE"/>
    <property type="match status" value="1"/>
</dbReference>
<evidence type="ECO:0000259" key="1">
    <source>
        <dbReference type="Pfam" id="PF00535"/>
    </source>
</evidence>
<dbReference type="SUPFAM" id="SSF53448">
    <property type="entry name" value="Nucleotide-diphospho-sugar transferases"/>
    <property type="match status" value="1"/>
</dbReference>
<gene>
    <name evidence="2" type="ORF">VP32_00016</name>
</gene>
<dbReference type="EMBL" id="MT898269">
    <property type="protein sequence ID" value="QOS24466.1"/>
    <property type="molecule type" value="Genomic_DNA"/>
</dbReference>
<dbReference type="InterPro" id="IPR029044">
    <property type="entry name" value="Nucleotide-diphossugar_trans"/>
</dbReference>
<protein>
    <recommendedName>
        <fullName evidence="1">Glycosyltransferase 2-like domain-containing protein</fullName>
    </recommendedName>
</protein>
<dbReference type="GO" id="GO:0016758">
    <property type="term" value="F:hexosyltransferase activity"/>
    <property type="evidence" value="ECO:0007669"/>
    <property type="project" value="UniProtKB-ARBA"/>
</dbReference>
<dbReference type="RefSeq" id="WP_140246632.1">
    <property type="nucleotide sequence ID" value="NZ_JAKEUC010000003.1"/>
</dbReference>
<dbReference type="Pfam" id="PF00535">
    <property type="entry name" value="Glycos_transf_2"/>
    <property type="match status" value="1"/>
</dbReference>
<dbReference type="InterPro" id="IPR001173">
    <property type="entry name" value="Glyco_trans_2-like"/>
</dbReference>
<organism evidence="2">
    <name type="scientific">Vibrio parahaemolyticus</name>
    <dbReference type="NCBI Taxonomy" id="670"/>
    <lineage>
        <taxon>Bacteria</taxon>
        <taxon>Pseudomonadati</taxon>
        <taxon>Pseudomonadota</taxon>
        <taxon>Gammaproteobacteria</taxon>
        <taxon>Vibrionales</taxon>
        <taxon>Vibrionaceae</taxon>
        <taxon>Vibrio</taxon>
    </lineage>
</organism>
<evidence type="ECO:0000313" key="2">
    <source>
        <dbReference type="EMBL" id="QOS24466.1"/>
    </source>
</evidence>
<feature type="domain" description="Glycosyltransferase 2-like" evidence="1">
    <location>
        <begin position="13"/>
        <end position="111"/>
    </location>
</feature>
<name>A0A7M1WBL7_VIBPH</name>
<reference evidence="2" key="1">
    <citation type="submission" date="2020-08" db="EMBL/GenBank/DDBJ databases">
        <title>Genetic structure, function and evolution of capsule biosynthesis loci in Vibrio parahaemolyticus.</title>
        <authorList>
            <person name="Li L."/>
            <person name="Bian S."/>
        </authorList>
    </citation>
    <scope>NUCLEOTIDE SEQUENCE</scope>
    <source>
        <strain evidence="2">VP32</strain>
    </source>
</reference>